<keyword evidence="4" id="KW-1185">Reference proteome</keyword>
<evidence type="ECO:0000259" key="2">
    <source>
        <dbReference type="Pfam" id="PF13635"/>
    </source>
</evidence>
<dbReference type="Proteomes" id="UP000254808">
    <property type="component" value="Chromosome"/>
</dbReference>
<reference evidence="3 4" key="1">
    <citation type="submission" date="2018-03" db="EMBL/GenBank/DDBJ databases">
        <title>Phenotypic and genomic properties of Cyclonatronum proteinivorum gen. nov., sp. nov., a haloalkaliphilic bacteroidete from soda lakes possessing Na+-translocating rhodopsin.</title>
        <authorList>
            <person name="Toshchakov S.V."/>
            <person name="Korzhenkov A."/>
            <person name="Samarov N.I."/>
            <person name="Kublanov I.V."/>
            <person name="Muntyan M.S."/>
            <person name="Sorokin D.Y."/>
        </authorList>
    </citation>
    <scope>NUCLEOTIDE SEQUENCE [LARGE SCALE GENOMIC DNA]</scope>
    <source>
        <strain evidence="3 4">Omega</strain>
    </source>
</reference>
<dbReference type="KEGG" id="cprv:CYPRO_1243"/>
<dbReference type="InterPro" id="IPR041682">
    <property type="entry name" value="AAA_14"/>
</dbReference>
<dbReference type="SUPFAM" id="SSF52540">
    <property type="entry name" value="P-loop containing nucleoside triphosphate hydrolases"/>
    <property type="match status" value="1"/>
</dbReference>
<feature type="domain" description="DUF4143" evidence="2">
    <location>
        <begin position="183"/>
        <end position="342"/>
    </location>
</feature>
<dbReference type="InterPro" id="IPR025420">
    <property type="entry name" value="DUF4143"/>
</dbReference>
<evidence type="ECO:0000259" key="1">
    <source>
        <dbReference type="Pfam" id="PF13173"/>
    </source>
</evidence>
<dbReference type="Pfam" id="PF13173">
    <property type="entry name" value="AAA_14"/>
    <property type="match status" value="1"/>
</dbReference>
<name>A0A345UJ54_9BACT</name>
<dbReference type="InterPro" id="IPR027417">
    <property type="entry name" value="P-loop_NTPase"/>
</dbReference>
<dbReference type="PANTHER" id="PTHR43566">
    <property type="entry name" value="CONSERVED PROTEIN"/>
    <property type="match status" value="1"/>
</dbReference>
<protein>
    <recommendedName>
        <fullName evidence="5">AAA+ ATPase domain-containing protein</fullName>
    </recommendedName>
</protein>
<dbReference type="Pfam" id="PF13635">
    <property type="entry name" value="DUF4143"/>
    <property type="match status" value="1"/>
</dbReference>
<sequence length="398" mass="45266">MIKRTLSPYLQNSAKMWKAVALTGPRQSGKTTLARHLFADKPYSTLEDPETFQFATEDPRGFLASFPDGAVLDEIQRVPALFSYLQRILDESRAKGLFILTGSNNFLLQQNISQTLAGRVAYLNLLPFSLHELSQANASETDPKPEISFKPDSLMLNGFYPPVHDQQIPGPQWLPQYIRTYVERDVRQIRNITDLMAFDRFVKLVAGRNGQELNVTALALEAGIDQKTAQAWLSILVSSFVIFLLKPYHRNFNKTITKRPKLYFWDTGLVCALLGIRTTADLAQHPARGSLFESLIVSEVGKHFMHQGLEPRMYYWRDKSGRELDLILESGSTPIPIEIKAGMTVQPAFFRNIRYWQKLTDTPQAYIIYGGTQRQQRSDGARVIPWDQLTEILQAQLS</sequence>
<dbReference type="EMBL" id="CP027806">
    <property type="protein sequence ID" value="AXJ00506.1"/>
    <property type="molecule type" value="Genomic_DNA"/>
</dbReference>
<feature type="domain" description="AAA" evidence="1">
    <location>
        <begin position="18"/>
        <end position="133"/>
    </location>
</feature>
<gene>
    <name evidence="3" type="ORF">CYPRO_1243</name>
</gene>
<proteinExistence type="predicted"/>
<evidence type="ECO:0008006" key="5">
    <source>
        <dbReference type="Google" id="ProtNLM"/>
    </source>
</evidence>
<evidence type="ECO:0000313" key="3">
    <source>
        <dbReference type="EMBL" id="AXJ00506.1"/>
    </source>
</evidence>
<dbReference type="AlphaFoldDB" id="A0A345UJ54"/>
<accession>A0A345UJ54</accession>
<dbReference type="PANTHER" id="PTHR43566:SF2">
    <property type="entry name" value="DUF4143 DOMAIN-CONTAINING PROTEIN"/>
    <property type="match status" value="1"/>
</dbReference>
<evidence type="ECO:0000313" key="4">
    <source>
        <dbReference type="Proteomes" id="UP000254808"/>
    </source>
</evidence>
<organism evidence="3 4">
    <name type="scientific">Cyclonatronum proteinivorum</name>
    <dbReference type="NCBI Taxonomy" id="1457365"/>
    <lineage>
        <taxon>Bacteria</taxon>
        <taxon>Pseudomonadati</taxon>
        <taxon>Balneolota</taxon>
        <taxon>Balneolia</taxon>
        <taxon>Balneolales</taxon>
        <taxon>Cyclonatronaceae</taxon>
        <taxon>Cyclonatronum</taxon>
    </lineage>
</organism>
<dbReference type="OrthoDB" id="9778168at2"/>